<dbReference type="GO" id="GO:0003824">
    <property type="term" value="F:catalytic activity"/>
    <property type="evidence" value="ECO:0007669"/>
    <property type="project" value="InterPro"/>
</dbReference>
<dbReference type="PANTHER" id="PTHR11228">
    <property type="entry name" value="RADICAL SAM DOMAIN PROTEIN"/>
    <property type="match status" value="1"/>
</dbReference>
<dbReference type="NCBIfam" id="TIGR03977">
    <property type="entry name" value="rSAM_pair_HxsC"/>
    <property type="match status" value="1"/>
</dbReference>
<gene>
    <name evidence="7" type="primary">hxsC</name>
    <name evidence="7" type="ORF">ENW48_00475</name>
</gene>
<dbReference type="InterPro" id="IPR007197">
    <property type="entry name" value="rSAM"/>
</dbReference>
<dbReference type="SUPFAM" id="SSF102114">
    <property type="entry name" value="Radical SAM enzymes"/>
    <property type="match status" value="1"/>
</dbReference>
<evidence type="ECO:0000259" key="6">
    <source>
        <dbReference type="PROSITE" id="PS51918"/>
    </source>
</evidence>
<organism evidence="7">
    <name type="scientific">Desulfobacca acetoxidans</name>
    <dbReference type="NCBI Taxonomy" id="60893"/>
    <lineage>
        <taxon>Bacteria</taxon>
        <taxon>Pseudomonadati</taxon>
        <taxon>Thermodesulfobacteriota</taxon>
        <taxon>Desulfobaccia</taxon>
        <taxon>Desulfobaccales</taxon>
        <taxon>Desulfobaccaceae</taxon>
        <taxon>Desulfobacca</taxon>
    </lineage>
</organism>
<sequence>MREAFGRPLGLKVPVMGVVTTRLPWRSRGKPLVYVVDRPEALKSLPFRLWSRRVLAALLTGPEMTETLFDGIPAVADLSPAELAELRDGDVVLIHPNGRVIVAYQTGSPHNCLFVTYRCNCLCVMCPQPPADDPEDLWEQNVRLLALLDPQEVTCLAITGGEPTLLGDRLVELVRLCRQQLPKATITLLTNARKLKNLEFAKALFKAGYPNLFLEVPLFGATDTEHDEVMGARGSFWDTIQALHHLALLGQPVGLRTVLHALTVPRLLPYAEFIYRNLPFVIQVAFMGMETMGLAEKNLDRLWLDPYDYREILAEAVRYLHRRLVPPLIYNHPLCVLTPEVRPFARNTITTWKQLYLPICETCGQRGECGGVFGTGVKVSAHLKPLPPS</sequence>
<dbReference type="EMBL" id="DTKJ01000005">
    <property type="protein sequence ID" value="HGZ10675.1"/>
    <property type="molecule type" value="Genomic_DNA"/>
</dbReference>
<dbReference type="Gene3D" id="3.20.20.70">
    <property type="entry name" value="Aldolase class I"/>
    <property type="match status" value="1"/>
</dbReference>
<evidence type="ECO:0000256" key="5">
    <source>
        <dbReference type="ARBA" id="ARBA00023014"/>
    </source>
</evidence>
<proteinExistence type="predicted"/>
<keyword evidence="4" id="KW-0408">Iron</keyword>
<dbReference type="InterPro" id="IPR050377">
    <property type="entry name" value="Radical_SAM_PqqE_MftC-like"/>
</dbReference>
<feature type="domain" description="Radical SAM core" evidence="6">
    <location>
        <begin position="105"/>
        <end position="322"/>
    </location>
</feature>
<comment type="cofactor">
    <cofactor evidence="1">
        <name>[4Fe-4S] cluster</name>
        <dbReference type="ChEBI" id="CHEBI:49883"/>
    </cofactor>
</comment>
<evidence type="ECO:0000256" key="3">
    <source>
        <dbReference type="ARBA" id="ARBA00022723"/>
    </source>
</evidence>
<comment type="caution">
    <text evidence="7">The sequence shown here is derived from an EMBL/GenBank/DDBJ whole genome shotgun (WGS) entry which is preliminary data.</text>
</comment>
<reference evidence="7" key="1">
    <citation type="journal article" date="2020" name="mSystems">
        <title>Genome- and Community-Level Interaction Insights into Carbon Utilization and Element Cycling Functions of Hydrothermarchaeota in Hydrothermal Sediment.</title>
        <authorList>
            <person name="Zhou Z."/>
            <person name="Liu Y."/>
            <person name="Xu W."/>
            <person name="Pan J."/>
            <person name="Luo Z.H."/>
            <person name="Li M."/>
        </authorList>
    </citation>
    <scope>NUCLEOTIDE SEQUENCE [LARGE SCALE GENOMIC DNA]</scope>
    <source>
        <strain evidence="7">SpSt-853</strain>
    </source>
</reference>
<accession>A0A7C5AKD1</accession>
<evidence type="ECO:0000256" key="4">
    <source>
        <dbReference type="ARBA" id="ARBA00023004"/>
    </source>
</evidence>
<evidence type="ECO:0000313" key="7">
    <source>
        <dbReference type="EMBL" id="HGZ10675.1"/>
    </source>
</evidence>
<dbReference type="PANTHER" id="PTHR11228:SF7">
    <property type="entry name" value="PQQA PEPTIDE CYCLASE"/>
    <property type="match status" value="1"/>
</dbReference>
<keyword evidence="3" id="KW-0479">Metal-binding</keyword>
<keyword evidence="5" id="KW-0411">Iron-sulfur</keyword>
<dbReference type="Pfam" id="PF04055">
    <property type="entry name" value="Radical_SAM"/>
    <property type="match status" value="1"/>
</dbReference>
<dbReference type="InterPro" id="IPR024032">
    <property type="entry name" value="rSAM_paired_HxsC"/>
</dbReference>
<dbReference type="PROSITE" id="PS51918">
    <property type="entry name" value="RADICAL_SAM"/>
    <property type="match status" value="1"/>
</dbReference>
<dbReference type="SFLD" id="SFLDG01103">
    <property type="entry name" value="Uncharacterised_Radical_SAM_Su"/>
    <property type="match status" value="1"/>
</dbReference>
<keyword evidence="2" id="KW-0949">S-adenosyl-L-methionine</keyword>
<dbReference type="AlphaFoldDB" id="A0A7C5AKD1"/>
<dbReference type="GO" id="GO:0046872">
    <property type="term" value="F:metal ion binding"/>
    <property type="evidence" value="ECO:0007669"/>
    <property type="project" value="UniProtKB-KW"/>
</dbReference>
<evidence type="ECO:0000256" key="1">
    <source>
        <dbReference type="ARBA" id="ARBA00001966"/>
    </source>
</evidence>
<dbReference type="InterPro" id="IPR013785">
    <property type="entry name" value="Aldolase_TIM"/>
</dbReference>
<dbReference type="InterPro" id="IPR058240">
    <property type="entry name" value="rSAM_sf"/>
</dbReference>
<dbReference type="SFLD" id="SFLDG01067">
    <property type="entry name" value="SPASM/twitch_domain_containing"/>
    <property type="match status" value="1"/>
</dbReference>
<protein>
    <submittedName>
        <fullName evidence="7">His-Xaa-Ser system radical SAM maturase HxsC</fullName>
    </submittedName>
</protein>
<dbReference type="GO" id="GO:0051536">
    <property type="term" value="F:iron-sulfur cluster binding"/>
    <property type="evidence" value="ECO:0007669"/>
    <property type="project" value="UniProtKB-KW"/>
</dbReference>
<evidence type="ECO:0000256" key="2">
    <source>
        <dbReference type="ARBA" id="ARBA00022691"/>
    </source>
</evidence>
<dbReference type="SFLD" id="SFLDS00029">
    <property type="entry name" value="Radical_SAM"/>
    <property type="match status" value="1"/>
</dbReference>
<name>A0A7C5AKD1_9BACT</name>
<dbReference type="CDD" id="cd01335">
    <property type="entry name" value="Radical_SAM"/>
    <property type="match status" value="1"/>
</dbReference>